<accession>C1D1E5</accession>
<dbReference type="PaxDb" id="546414-Deide_08040"/>
<evidence type="ECO:0000313" key="1">
    <source>
        <dbReference type="EMBL" id="ACO45669.3"/>
    </source>
</evidence>
<dbReference type="KEGG" id="ddr:Deide_08040"/>
<dbReference type="HOGENOM" id="CLU_097508_0_0_0"/>
<organism evidence="1 2">
    <name type="scientific">Deinococcus deserti (strain DSM 17065 / CIP 109153 / LMG 22923 / VCD115)</name>
    <dbReference type="NCBI Taxonomy" id="546414"/>
    <lineage>
        <taxon>Bacteria</taxon>
        <taxon>Thermotogati</taxon>
        <taxon>Deinococcota</taxon>
        <taxon>Deinococci</taxon>
        <taxon>Deinococcales</taxon>
        <taxon>Deinococcaceae</taxon>
        <taxon>Deinococcus</taxon>
    </lineage>
</organism>
<dbReference type="Proteomes" id="UP000002208">
    <property type="component" value="Chromosome"/>
</dbReference>
<name>C1D1E5_DEIDV</name>
<dbReference type="AlphaFoldDB" id="C1D1E5"/>
<protein>
    <submittedName>
        <fullName evidence="1">Uncharacterized protein</fullName>
    </submittedName>
</protein>
<evidence type="ECO:0000313" key="2">
    <source>
        <dbReference type="Proteomes" id="UP000002208"/>
    </source>
</evidence>
<proteinExistence type="predicted"/>
<dbReference type="RefSeq" id="WP_041227094.1">
    <property type="nucleotide sequence ID" value="NC_012526.1"/>
</dbReference>
<keyword evidence="2" id="KW-1185">Reference proteome</keyword>
<dbReference type="STRING" id="546414.Deide_08040"/>
<sequence length="210" mass="23492">MHLAYLPYPPPEEVERRALALAVLDAVLSPEWEDRCFSFDRGWSAGTRMASARNGSGDEAFMLFSQGECIFKEFLHEVPQRLLVSEVRATAGAADQMPLLEEFLAEPAFSMQLLTELGWYTPRARHWVVMSSAGAPTEDSLFRLLFQGDGPQYAAWASDLFERPVREDVVELVFQGVPLTPFLVQGLNPDADWHSVHAEAAEMGYPVQTT</sequence>
<gene>
    <name evidence="1" type="ordered locus">Deide_08040</name>
</gene>
<dbReference type="EMBL" id="CP001114">
    <property type="protein sequence ID" value="ACO45669.3"/>
    <property type="molecule type" value="Genomic_DNA"/>
</dbReference>
<dbReference type="OrthoDB" id="286382at2"/>
<reference evidence="1 2" key="1">
    <citation type="journal article" date="2009" name="PLoS Genet.">
        <title>Alliance of proteomics and genomics to unravel the specificities of Sahara bacterium Deinococcus deserti.</title>
        <authorList>
            <person name="de Groot A."/>
            <person name="Dulermo R."/>
            <person name="Ortet P."/>
            <person name="Blanchard L."/>
            <person name="Guerin P."/>
            <person name="Fernandez B."/>
            <person name="Vacherie B."/>
            <person name="Dossat C."/>
            <person name="Jolivet E."/>
            <person name="Siguier P."/>
            <person name="Chandler M."/>
            <person name="Barakat M."/>
            <person name="Dedieu A."/>
            <person name="Barbe V."/>
            <person name="Heulin T."/>
            <person name="Sommer S."/>
            <person name="Achouak W."/>
            <person name="Armengaud J."/>
        </authorList>
    </citation>
    <scope>NUCLEOTIDE SEQUENCE [LARGE SCALE GENOMIC DNA]</scope>
    <source>
        <strain evidence="2">DSM 17065 / CIP 109153 / LMG 22923 / VCD115</strain>
    </source>
</reference>